<organism evidence="6 7">
    <name type="scientific">Devosia riboflavina</name>
    <dbReference type="NCBI Taxonomy" id="46914"/>
    <lineage>
        <taxon>Bacteria</taxon>
        <taxon>Pseudomonadati</taxon>
        <taxon>Pseudomonadota</taxon>
        <taxon>Alphaproteobacteria</taxon>
        <taxon>Hyphomicrobiales</taxon>
        <taxon>Devosiaceae</taxon>
        <taxon>Devosia</taxon>
    </lineage>
</organism>
<dbReference type="Gene3D" id="1.10.357.10">
    <property type="entry name" value="Tetracycline Repressor, domain 2"/>
    <property type="match status" value="1"/>
</dbReference>
<dbReference type="SUPFAM" id="SSF46689">
    <property type="entry name" value="Homeodomain-like"/>
    <property type="match status" value="1"/>
</dbReference>
<reference evidence="6 7" key="1">
    <citation type="submission" date="2014-08" db="EMBL/GenBank/DDBJ databases">
        <authorList>
            <person name="Hassan Y.I."/>
            <person name="Lepp D."/>
            <person name="Zhou T."/>
        </authorList>
    </citation>
    <scope>NUCLEOTIDE SEQUENCE [LARGE SCALE GENOMIC DNA]</scope>
    <source>
        <strain evidence="6 7">IFO13584</strain>
    </source>
</reference>
<dbReference type="EMBL" id="JQGC01000001">
    <property type="protein sequence ID" value="KFL32816.1"/>
    <property type="molecule type" value="Genomic_DNA"/>
</dbReference>
<dbReference type="PROSITE" id="PS50977">
    <property type="entry name" value="HTH_TETR_2"/>
    <property type="match status" value="1"/>
</dbReference>
<evidence type="ECO:0000313" key="6">
    <source>
        <dbReference type="EMBL" id="KFL32816.1"/>
    </source>
</evidence>
<gene>
    <name evidence="6" type="ORF">JP75_01335</name>
</gene>
<feature type="DNA-binding region" description="H-T-H motif" evidence="4">
    <location>
        <begin position="36"/>
        <end position="55"/>
    </location>
</feature>
<dbReference type="InterPro" id="IPR023772">
    <property type="entry name" value="DNA-bd_HTH_TetR-type_CS"/>
</dbReference>
<keyword evidence="3" id="KW-0804">Transcription</keyword>
<keyword evidence="7" id="KW-1185">Reference proteome</keyword>
<keyword evidence="2 4" id="KW-0238">DNA-binding</keyword>
<dbReference type="PROSITE" id="PS01081">
    <property type="entry name" value="HTH_TETR_1"/>
    <property type="match status" value="1"/>
</dbReference>
<dbReference type="PRINTS" id="PR00455">
    <property type="entry name" value="HTHTETR"/>
</dbReference>
<evidence type="ECO:0000259" key="5">
    <source>
        <dbReference type="PROSITE" id="PS50977"/>
    </source>
</evidence>
<accession>A0A087M7G3</accession>
<evidence type="ECO:0000313" key="7">
    <source>
        <dbReference type="Proteomes" id="UP000028981"/>
    </source>
</evidence>
<evidence type="ECO:0000256" key="4">
    <source>
        <dbReference type="PROSITE-ProRule" id="PRU00335"/>
    </source>
</evidence>
<evidence type="ECO:0000256" key="1">
    <source>
        <dbReference type="ARBA" id="ARBA00023015"/>
    </source>
</evidence>
<name>A0A087M7G3_9HYPH</name>
<keyword evidence="1" id="KW-0805">Transcription regulation</keyword>
<dbReference type="Pfam" id="PF00440">
    <property type="entry name" value="TetR_N"/>
    <property type="match status" value="1"/>
</dbReference>
<dbReference type="SUPFAM" id="SSF48498">
    <property type="entry name" value="Tetracyclin repressor-like, C-terminal domain"/>
    <property type="match status" value="1"/>
</dbReference>
<dbReference type="Gene3D" id="1.10.10.60">
    <property type="entry name" value="Homeodomain-like"/>
    <property type="match status" value="1"/>
</dbReference>
<dbReference type="STRING" id="46914.JP75_01335"/>
<dbReference type="RefSeq" id="WP_035078000.1">
    <property type="nucleotide sequence ID" value="NZ_JQGC01000001.1"/>
</dbReference>
<dbReference type="InterPro" id="IPR011075">
    <property type="entry name" value="TetR_C"/>
</dbReference>
<sequence>MSESMSKRGRPRLLDKEAGLEVAARLFWEHGYEGTSIADLTKAMGITPPSLYAAFGSKEQLYQQALEYNAERENKHRLDLLNSDVPAYEALSFYLHDVAREFTNPAKPRGCMVSNAVLQHAKENDGIAESVAARRTATTRIIKTRLDRAISDGELPDGTDTWALAHFYVAVVQGMSAQACDGLCAATLMQLADLALTAWPGRKPN</sequence>
<dbReference type="AlphaFoldDB" id="A0A087M7G3"/>
<dbReference type="Proteomes" id="UP000028981">
    <property type="component" value="Unassembled WGS sequence"/>
</dbReference>
<proteinExistence type="predicted"/>
<comment type="caution">
    <text evidence="6">The sequence shown here is derived from an EMBL/GenBank/DDBJ whole genome shotgun (WGS) entry which is preliminary data.</text>
</comment>
<dbReference type="PANTHER" id="PTHR47506">
    <property type="entry name" value="TRANSCRIPTIONAL REGULATORY PROTEIN"/>
    <property type="match status" value="1"/>
</dbReference>
<feature type="domain" description="HTH tetR-type" evidence="5">
    <location>
        <begin position="13"/>
        <end position="73"/>
    </location>
</feature>
<dbReference type="InterPro" id="IPR009057">
    <property type="entry name" value="Homeodomain-like_sf"/>
</dbReference>
<dbReference type="PANTHER" id="PTHR47506:SF1">
    <property type="entry name" value="HTH-TYPE TRANSCRIPTIONAL REGULATOR YJDC"/>
    <property type="match status" value="1"/>
</dbReference>
<dbReference type="InterPro" id="IPR001647">
    <property type="entry name" value="HTH_TetR"/>
</dbReference>
<evidence type="ECO:0000256" key="3">
    <source>
        <dbReference type="ARBA" id="ARBA00023163"/>
    </source>
</evidence>
<protein>
    <submittedName>
        <fullName evidence="6">TetR family transcriptional regulator</fullName>
    </submittedName>
</protein>
<dbReference type="Pfam" id="PF16925">
    <property type="entry name" value="TetR_C_13"/>
    <property type="match status" value="1"/>
</dbReference>
<evidence type="ECO:0000256" key="2">
    <source>
        <dbReference type="ARBA" id="ARBA00023125"/>
    </source>
</evidence>
<dbReference type="OrthoDB" id="9795242at2"/>
<dbReference type="GO" id="GO:0003677">
    <property type="term" value="F:DNA binding"/>
    <property type="evidence" value="ECO:0007669"/>
    <property type="project" value="UniProtKB-UniRule"/>
</dbReference>
<dbReference type="InterPro" id="IPR036271">
    <property type="entry name" value="Tet_transcr_reg_TetR-rel_C_sf"/>
</dbReference>